<keyword evidence="3 4" id="KW-0949">S-adenosyl-L-methionine</keyword>
<proteinExistence type="inferred from homology"/>
<feature type="binding site" evidence="4">
    <location>
        <position position="419"/>
    </location>
    <ligand>
        <name>S-adenosyl-L-methionine</name>
        <dbReference type="ChEBI" id="CHEBI:59789"/>
    </ligand>
</feature>
<dbReference type="OMA" id="HGQPHIY"/>
<protein>
    <submittedName>
        <fullName evidence="6">RNA m5u methyltransferase, putative</fullName>
        <ecNumber evidence="6">2.1.1.35</ecNumber>
    </submittedName>
</protein>
<dbReference type="OrthoDB" id="10250660at2759"/>
<dbReference type="InterPro" id="IPR010280">
    <property type="entry name" value="U5_MeTrfase_fam"/>
</dbReference>
<dbReference type="eggNOG" id="KOG2187">
    <property type="taxonomic scope" value="Eukaryota"/>
</dbReference>
<dbReference type="EC" id="2.1.1.35" evidence="6"/>
<dbReference type="PANTHER" id="PTHR45904">
    <property type="entry name" value="TRNA (URACIL-5-)-METHYLTRANSFERASE"/>
    <property type="match status" value="1"/>
</dbReference>
<keyword evidence="7" id="KW-1185">Reference proteome</keyword>
<dbReference type="InParanoid" id="G0R5J7"/>
<dbReference type="CDD" id="cd02440">
    <property type="entry name" value="AdoMet_MTases"/>
    <property type="match status" value="1"/>
</dbReference>
<dbReference type="GO" id="GO:0032259">
    <property type="term" value="P:methylation"/>
    <property type="evidence" value="ECO:0007669"/>
    <property type="project" value="UniProtKB-KW"/>
</dbReference>
<dbReference type="GO" id="GO:0030697">
    <property type="term" value="F:tRNA (uracil(54)-C5)-methyltransferase activity, S-adenosyl methionine-dependent"/>
    <property type="evidence" value="ECO:0007669"/>
    <property type="project" value="UniProtKB-EC"/>
</dbReference>
<dbReference type="InterPro" id="IPR029063">
    <property type="entry name" value="SAM-dependent_MTases_sf"/>
</dbReference>
<feature type="region of interest" description="Disordered" evidence="5">
    <location>
        <begin position="1"/>
        <end position="42"/>
    </location>
</feature>
<gene>
    <name evidence="6" type="ORF">IMG5_199370</name>
</gene>
<dbReference type="RefSeq" id="XP_004024141.1">
    <property type="nucleotide sequence ID" value="XM_004024092.1"/>
</dbReference>
<evidence type="ECO:0000256" key="4">
    <source>
        <dbReference type="PROSITE-ProRule" id="PRU01024"/>
    </source>
</evidence>
<evidence type="ECO:0000256" key="1">
    <source>
        <dbReference type="ARBA" id="ARBA00022603"/>
    </source>
</evidence>
<name>G0R5J7_ICHMU</name>
<keyword evidence="2 4" id="KW-0808">Transferase</keyword>
<sequence>MKRKLPDTFPQDPTQLKNEEIQQQQENQDNEENLEESQINSGKNAQYDPEWVCLRGVDHYDRERKIYNNLNRNLEQEIFNKIEKIGKPKIRTWPFQNLQTNKKLKNSENMSKKVNQVKNLNSQNTIQEIPLEAEIEEELKIPLEEKICPLALAQLNKDNDIQKIPKWVTRKPEEEKIIFIECTENFFNYRNKSEFTIGKNHKDEIRVGFNRTNFNKKIAFIDDAQKNCLSTLEQIKIAEILQEYIIQNQSNFQVYDRFTHKGFWRYLVVRQSFQTFQILINIVVKYEKEFSDDSKEKLKNELIPLFTQKNQFEPYNIVSLNIQNYEDPSDSIPHNGKIENIYGNPNYDEIILGNTFKISPNAFLQVHTKQCQKLYNLIGNIIQKIGISDQNTIFLDICSGIGTIGICLAQKAKQIIGIECVETACQDCEENIKINNVQNYKVVQGKVEDVIQNVVQPLINQNFQIIGVVDPPRAGLNQSVVKALRTSPAFHTVEYFACDLFPQTKHFEGIFYLQRYPIEE</sequence>
<feature type="binding site" evidence="4">
    <location>
        <position position="365"/>
    </location>
    <ligand>
        <name>S-adenosyl-L-methionine</name>
        <dbReference type="ChEBI" id="CHEBI:59789"/>
    </ligand>
</feature>
<organism evidence="6 7">
    <name type="scientific">Ichthyophthirius multifiliis</name>
    <name type="common">White spot disease agent</name>
    <name type="synonym">Ich</name>
    <dbReference type="NCBI Taxonomy" id="5932"/>
    <lineage>
        <taxon>Eukaryota</taxon>
        <taxon>Sar</taxon>
        <taxon>Alveolata</taxon>
        <taxon>Ciliophora</taxon>
        <taxon>Intramacronucleata</taxon>
        <taxon>Oligohymenophorea</taxon>
        <taxon>Hymenostomatida</taxon>
        <taxon>Ophryoglenina</taxon>
        <taxon>Ichthyophthirius</taxon>
    </lineage>
</organism>
<accession>G0R5J7</accession>
<feature type="active site" description="Nucleophile" evidence="4">
    <location>
        <position position="498"/>
    </location>
</feature>
<comment type="caution">
    <text evidence="4">Lacks conserved residue(s) required for the propagation of feature annotation.</text>
</comment>
<comment type="similarity">
    <text evidence="4">Belongs to the class I-like SAM-binding methyltransferase superfamily. RNA M5U methyltransferase family.</text>
</comment>
<dbReference type="SUPFAM" id="SSF53335">
    <property type="entry name" value="S-adenosyl-L-methionine-dependent methyltransferases"/>
    <property type="match status" value="1"/>
</dbReference>
<dbReference type="EMBL" id="GL984378">
    <property type="protein sequence ID" value="EGR27257.1"/>
    <property type="molecule type" value="Genomic_DNA"/>
</dbReference>
<evidence type="ECO:0000256" key="2">
    <source>
        <dbReference type="ARBA" id="ARBA00022679"/>
    </source>
</evidence>
<dbReference type="GeneID" id="14903309"/>
<dbReference type="Gene3D" id="2.40.50.1070">
    <property type="match status" value="1"/>
</dbReference>
<dbReference type="GO" id="GO:0006396">
    <property type="term" value="P:RNA processing"/>
    <property type="evidence" value="ECO:0007669"/>
    <property type="project" value="InterPro"/>
</dbReference>
<feature type="binding site" evidence="4">
    <location>
        <position position="470"/>
    </location>
    <ligand>
        <name>S-adenosyl-L-methionine</name>
        <dbReference type="ChEBI" id="CHEBI:59789"/>
    </ligand>
</feature>
<dbReference type="AlphaFoldDB" id="G0R5J7"/>
<dbReference type="Proteomes" id="UP000008983">
    <property type="component" value="Unassembled WGS sequence"/>
</dbReference>
<keyword evidence="1 4" id="KW-0489">Methyltransferase</keyword>
<dbReference type="PANTHER" id="PTHR45904:SF2">
    <property type="entry name" value="TRNA (URACIL-5-)-METHYLTRANSFERASE HOMOLOG A"/>
    <property type="match status" value="1"/>
</dbReference>
<evidence type="ECO:0000313" key="6">
    <source>
        <dbReference type="EMBL" id="EGR27257.1"/>
    </source>
</evidence>
<evidence type="ECO:0000256" key="5">
    <source>
        <dbReference type="SAM" id="MobiDB-lite"/>
    </source>
</evidence>
<evidence type="ECO:0000313" key="7">
    <source>
        <dbReference type="Proteomes" id="UP000008983"/>
    </source>
</evidence>
<dbReference type="PROSITE" id="PS51687">
    <property type="entry name" value="SAM_MT_RNA_M5U"/>
    <property type="match status" value="1"/>
</dbReference>
<dbReference type="InterPro" id="IPR045850">
    <property type="entry name" value="TRM2_met"/>
</dbReference>
<dbReference type="Pfam" id="PF05958">
    <property type="entry name" value="tRNA_U5-meth_tr"/>
    <property type="match status" value="1"/>
</dbReference>
<reference evidence="6 7" key="1">
    <citation type="submission" date="2011-07" db="EMBL/GenBank/DDBJ databases">
        <authorList>
            <person name="Coyne R."/>
            <person name="Brami D."/>
            <person name="Johnson J."/>
            <person name="Hostetler J."/>
            <person name="Hannick L."/>
            <person name="Clark T."/>
            <person name="Cassidy-Hanley D."/>
            <person name="Inman J."/>
        </authorList>
    </citation>
    <scope>NUCLEOTIDE SEQUENCE [LARGE SCALE GENOMIC DNA]</scope>
    <source>
        <strain evidence="6 7">G5</strain>
    </source>
</reference>
<evidence type="ECO:0000256" key="3">
    <source>
        <dbReference type="ARBA" id="ARBA00022691"/>
    </source>
</evidence>
<dbReference type="Gene3D" id="3.40.50.150">
    <property type="entry name" value="Vaccinia Virus protein VP39"/>
    <property type="match status" value="1"/>
</dbReference>
<dbReference type="GO" id="GO:0003723">
    <property type="term" value="F:RNA binding"/>
    <property type="evidence" value="ECO:0007669"/>
    <property type="project" value="TreeGrafter"/>
</dbReference>
<dbReference type="STRING" id="857967.G0R5J7"/>